<evidence type="ECO:0000256" key="1">
    <source>
        <dbReference type="SAM" id="SignalP"/>
    </source>
</evidence>
<dbReference type="GeneID" id="111123757"/>
<feature type="signal peptide" evidence="1">
    <location>
        <begin position="1"/>
        <end position="25"/>
    </location>
</feature>
<organism evidence="2 3">
    <name type="scientific">Crassostrea virginica</name>
    <name type="common">Eastern oyster</name>
    <dbReference type="NCBI Taxonomy" id="6565"/>
    <lineage>
        <taxon>Eukaryota</taxon>
        <taxon>Metazoa</taxon>
        <taxon>Spiralia</taxon>
        <taxon>Lophotrochozoa</taxon>
        <taxon>Mollusca</taxon>
        <taxon>Bivalvia</taxon>
        <taxon>Autobranchia</taxon>
        <taxon>Pteriomorphia</taxon>
        <taxon>Ostreida</taxon>
        <taxon>Ostreoidea</taxon>
        <taxon>Ostreidae</taxon>
        <taxon>Crassostrea</taxon>
    </lineage>
</organism>
<name>A0A8B8D1S6_CRAVI</name>
<protein>
    <submittedName>
        <fullName evidence="3">Uncharacterized protein LOC111123757</fullName>
    </submittedName>
</protein>
<evidence type="ECO:0000313" key="3">
    <source>
        <dbReference type="RefSeq" id="XP_022322028.1"/>
    </source>
</evidence>
<dbReference type="KEGG" id="cvn:111123757"/>
<keyword evidence="1" id="KW-0732">Signal</keyword>
<evidence type="ECO:0000313" key="2">
    <source>
        <dbReference type="Proteomes" id="UP000694844"/>
    </source>
</evidence>
<feature type="chain" id="PRO_5034450211" evidence="1">
    <location>
        <begin position="26"/>
        <end position="123"/>
    </location>
</feature>
<dbReference type="RefSeq" id="XP_022322028.1">
    <property type="nucleotide sequence ID" value="XM_022466320.1"/>
</dbReference>
<proteinExistence type="predicted"/>
<sequence length="123" mass="12695">MAISVCFHFTLFVAALYISYQGVSGQGLGCATNAATCWTTLTTSGDKEEICKSVETTFNCIENAMKPCGGLSGDILAKAREQVVKYGCSAPGLPAVSLPGSAPGLPAVSALCLLMAALFHMLL</sequence>
<accession>A0A8B8D1S6</accession>
<gene>
    <name evidence="3" type="primary">LOC111123757</name>
</gene>
<dbReference type="Proteomes" id="UP000694844">
    <property type="component" value="Chromosome 3"/>
</dbReference>
<keyword evidence="2" id="KW-1185">Reference proteome</keyword>
<dbReference type="AlphaFoldDB" id="A0A8B8D1S6"/>
<reference evidence="3" key="1">
    <citation type="submission" date="2025-08" db="UniProtKB">
        <authorList>
            <consortium name="RefSeq"/>
        </authorList>
    </citation>
    <scope>IDENTIFICATION</scope>
    <source>
        <tissue evidence="3">Whole sample</tissue>
    </source>
</reference>